<dbReference type="Proteomes" id="UP000178187">
    <property type="component" value="Unassembled WGS sequence"/>
</dbReference>
<protein>
    <submittedName>
        <fullName evidence="2">Uncharacterized protein</fullName>
    </submittedName>
</protein>
<dbReference type="EMBL" id="MHFR01000068">
    <property type="protein sequence ID" value="OGW95252.1"/>
    <property type="molecule type" value="Genomic_DNA"/>
</dbReference>
<comment type="caution">
    <text evidence="2">The sequence shown here is derived from an EMBL/GenBank/DDBJ whole genome shotgun (WGS) entry which is preliminary data.</text>
</comment>
<accession>A0A1G1KQY2</accession>
<dbReference type="AlphaFoldDB" id="A0A1G1KQY2"/>
<evidence type="ECO:0000313" key="3">
    <source>
        <dbReference type="Proteomes" id="UP000178187"/>
    </source>
</evidence>
<gene>
    <name evidence="2" type="ORF">A3G33_04800</name>
</gene>
<evidence type="ECO:0000313" key="2">
    <source>
        <dbReference type="EMBL" id="OGW95252.1"/>
    </source>
</evidence>
<evidence type="ECO:0000256" key="1">
    <source>
        <dbReference type="SAM" id="SignalP"/>
    </source>
</evidence>
<sequence length="118" mass="13227">MRKVFLIVMVFLAGFVAVNFAADETKPSSPEQVKSQALWVAQVLSSKNSTSEERALALTYVDHVMGSIEGYRPDLFKKLYPNQSRLDIIQNVISFYQNNPLERHRKVADVLLNGAKAG</sequence>
<organism evidence="2 3">
    <name type="scientific">Candidatus Danuiimicrobium aquiferis</name>
    <dbReference type="NCBI Taxonomy" id="1801832"/>
    <lineage>
        <taxon>Bacteria</taxon>
        <taxon>Pseudomonadati</taxon>
        <taxon>Candidatus Omnitrophota</taxon>
        <taxon>Candidatus Danuiimicrobium</taxon>
    </lineage>
</organism>
<feature type="chain" id="PRO_5009576484" evidence="1">
    <location>
        <begin position="22"/>
        <end position="118"/>
    </location>
</feature>
<name>A0A1G1KQY2_9BACT</name>
<feature type="signal peptide" evidence="1">
    <location>
        <begin position="1"/>
        <end position="21"/>
    </location>
</feature>
<reference evidence="2 3" key="1">
    <citation type="journal article" date="2016" name="Nat. Commun.">
        <title>Thousands of microbial genomes shed light on interconnected biogeochemical processes in an aquifer system.</title>
        <authorList>
            <person name="Anantharaman K."/>
            <person name="Brown C.T."/>
            <person name="Hug L.A."/>
            <person name="Sharon I."/>
            <person name="Castelle C.J."/>
            <person name="Probst A.J."/>
            <person name="Thomas B.C."/>
            <person name="Singh A."/>
            <person name="Wilkins M.J."/>
            <person name="Karaoz U."/>
            <person name="Brodie E.L."/>
            <person name="Williams K.H."/>
            <person name="Hubbard S.S."/>
            <person name="Banfield J.F."/>
        </authorList>
    </citation>
    <scope>NUCLEOTIDE SEQUENCE [LARGE SCALE GENOMIC DNA]</scope>
</reference>
<keyword evidence="1" id="KW-0732">Signal</keyword>
<proteinExistence type="predicted"/>